<evidence type="ECO:0000256" key="5">
    <source>
        <dbReference type="ARBA" id="ARBA00047913"/>
    </source>
</evidence>
<evidence type="ECO:0000256" key="1">
    <source>
        <dbReference type="ARBA" id="ARBA00022598"/>
    </source>
</evidence>
<dbReference type="NCBIfam" id="NF003107">
    <property type="entry name" value="PRK04028.1"/>
    <property type="match status" value="1"/>
</dbReference>
<keyword evidence="10" id="KW-0808">Transferase</keyword>
<accession>A0A147JXL7</accession>
<dbReference type="InterPro" id="IPR042114">
    <property type="entry name" value="GatB_C_1"/>
</dbReference>
<dbReference type="STRING" id="1776334.APZ16_06040"/>
<dbReference type="PROSITE" id="PS01234">
    <property type="entry name" value="GATB"/>
    <property type="match status" value="1"/>
</dbReference>
<comment type="similarity">
    <text evidence="6">Belongs to the GatB/GatE family. GatE subfamily.</text>
</comment>
<dbReference type="HAMAP" id="MF_00588">
    <property type="entry name" value="GatE"/>
    <property type="match status" value="1"/>
</dbReference>
<proteinExistence type="inferred from homology"/>
<dbReference type="SUPFAM" id="SSF55261">
    <property type="entry name" value="GAD domain-like"/>
    <property type="match status" value="1"/>
</dbReference>
<dbReference type="EMBL" id="LQMQ01000024">
    <property type="protein sequence ID" value="KUO41326.1"/>
    <property type="molecule type" value="Genomic_DNA"/>
</dbReference>
<name>A0A147JXL7_HADYE</name>
<dbReference type="PROSITE" id="PS50293">
    <property type="entry name" value="TPR_REGION"/>
    <property type="match status" value="1"/>
</dbReference>
<dbReference type="Pfam" id="PF13181">
    <property type="entry name" value="TPR_8"/>
    <property type="match status" value="1"/>
</dbReference>
<dbReference type="NCBIfam" id="TIGR00134">
    <property type="entry name" value="gatE_arch"/>
    <property type="match status" value="1"/>
</dbReference>
<feature type="domain" description="Aspartyl/Glutamyl-tRNA(Gln) amidotransferase subunit B/E catalytic" evidence="8">
    <location>
        <begin position="16"/>
        <end position="448"/>
    </location>
</feature>
<keyword evidence="4 6" id="KW-0648">Protein biosynthesis</keyword>
<dbReference type="InterPro" id="IPR029351">
    <property type="entry name" value="GAD_dom"/>
</dbReference>
<dbReference type="InterPro" id="IPR003789">
    <property type="entry name" value="Asn/Gln_tRNA_amidoTrase-B-like"/>
</dbReference>
<dbReference type="Pfam" id="PF02934">
    <property type="entry name" value="GatB_N"/>
    <property type="match status" value="1"/>
</dbReference>
<dbReference type="SUPFAM" id="SSF55931">
    <property type="entry name" value="Glutamine synthetase/guanido kinase"/>
    <property type="match status" value="1"/>
</dbReference>
<evidence type="ECO:0000259" key="8">
    <source>
        <dbReference type="Pfam" id="PF02934"/>
    </source>
</evidence>
<gene>
    <name evidence="6" type="primary">gatE</name>
    <name evidence="10" type="ORF">APZ16_06040</name>
</gene>
<dbReference type="PANTHER" id="PTHR11659:SF2">
    <property type="entry name" value="GLUTAMYL-TRNA(GLN) AMIDOTRANSFERASE SUBUNIT E"/>
    <property type="match status" value="1"/>
</dbReference>
<keyword evidence="7" id="KW-0802">TPR repeat</keyword>
<dbReference type="InterPro" id="IPR004414">
    <property type="entry name" value="GatE"/>
</dbReference>
<dbReference type="InterPro" id="IPR017959">
    <property type="entry name" value="Asn/Gln-tRNA_amidoTrfase_suB/E"/>
</dbReference>
<comment type="subunit">
    <text evidence="6">Heterodimer of GatD and GatE.</text>
</comment>
<dbReference type="GO" id="GO:0004812">
    <property type="term" value="F:aminoacyl-tRNA ligase activity"/>
    <property type="evidence" value="ECO:0007669"/>
    <property type="project" value="InterPro"/>
</dbReference>
<dbReference type="EC" id="6.3.5.-" evidence="6"/>
<dbReference type="InterPro" id="IPR019734">
    <property type="entry name" value="TPR_rpt"/>
</dbReference>
<dbReference type="Pfam" id="PF02938">
    <property type="entry name" value="GAD"/>
    <property type="match status" value="1"/>
</dbReference>
<comment type="function">
    <text evidence="6">Allows the formation of correctly charged Gln-tRNA(Gln) through the transamidation of misacylated Glu-tRNA(Gln) in organisms which lack glutaminyl-tRNA synthetase. The reaction takes place in the presence of glutamine and ATP through an activated gamma-phospho-Glu-tRNA(Gln). The GatDE system is specific for glutamate and does not act on aspartate.</text>
</comment>
<feature type="domain" description="GAD" evidence="9">
    <location>
        <begin position="300"/>
        <end position="394"/>
    </location>
</feature>
<dbReference type="SUPFAM" id="SSF89095">
    <property type="entry name" value="GatB/YqeY motif"/>
    <property type="match status" value="1"/>
</dbReference>
<dbReference type="AlphaFoldDB" id="A0A147JXL7"/>
<dbReference type="GO" id="GO:0050567">
    <property type="term" value="F:glutaminyl-tRNA synthase (glutamine-hydrolyzing) activity"/>
    <property type="evidence" value="ECO:0007669"/>
    <property type="project" value="UniProtKB-UniRule"/>
</dbReference>
<feature type="repeat" description="TPR" evidence="7">
    <location>
        <begin position="560"/>
        <end position="593"/>
    </location>
</feature>
<comment type="catalytic activity">
    <reaction evidence="5 6">
        <text>L-glutamyl-tRNA(Gln) + L-glutamine + ATP + H2O = L-glutaminyl-tRNA(Gln) + L-glutamate + ADP + phosphate + H(+)</text>
        <dbReference type="Rhea" id="RHEA:17521"/>
        <dbReference type="Rhea" id="RHEA-COMP:9681"/>
        <dbReference type="Rhea" id="RHEA-COMP:9684"/>
        <dbReference type="ChEBI" id="CHEBI:15377"/>
        <dbReference type="ChEBI" id="CHEBI:15378"/>
        <dbReference type="ChEBI" id="CHEBI:29985"/>
        <dbReference type="ChEBI" id="CHEBI:30616"/>
        <dbReference type="ChEBI" id="CHEBI:43474"/>
        <dbReference type="ChEBI" id="CHEBI:58359"/>
        <dbReference type="ChEBI" id="CHEBI:78520"/>
        <dbReference type="ChEBI" id="CHEBI:78521"/>
        <dbReference type="ChEBI" id="CHEBI:456216"/>
    </reaction>
</comment>
<dbReference type="Gene3D" id="3.30.1360.30">
    <property type="entry name" value="GAD-like domain"/>
    <property type="match status" value="1"/>
</dbReference>
<evidence type="ECO:0000313" key="11">
    <source>
        <dbReference type="Proteomes" id="UP000074294"/>
    </source>
</evidence>
<dbReference type="InterPro" id="IPR004115">
    <property type="entry name" value="GAD-like_sf"/>
</dbReference>
<evidence type="ECO:0000259" key="9">
    <source>
        <dbReference type="Pfam" id="PF02938"/>
    </source>
</evidence>
<dbReference type="PROSITE" id="PS50005">
    <property type="entry name" value="TPR"/>
    <property type="match status" value="1"/>
</dbReference>
<dbReference type="SMART" id="SM00028">
    <property type="entry name" value="TPR"/>
    <property type="match status" value="1"/>
</dbReference>
<dbReference type="GO" id="GO:0016740">
    <property type="term" value="F:transferase activity"/>
    <property type="evidence" value="ECO:0007669"/>
    <property type="project" value="UniProtKB-KW"/>
</dbReference>
<dbReference type="GO" id="GO:0070681">
    <property type="term" value="P:glutaminyl-tRNAGln biosynthesis via transamidation"/>
    <property type="evidence" value="ECO:0007669"/>
    <property type="project" value="TreeGrafter"/>
</dbReference>
<dbReference type="Gene3D" id="1.10.150.380">
    <property type="entry name" value="GatB domain, N-terminal subdomain"/>
    <property type="match status" value="1"/>
</dbReference>
<comment type="caution">
    <text evidence="10">The sequence shown here is derived from an EMBL/GenBank/DDBJ whole genome shotgun (WGS) entry which is preliminary data.</text>
</comment>
<dbReference type="GO" id="GO:0006412">
    <property type="term" value="P:translation"/>
    <property type="evidence" value="ECO:0007669"/>
    <property type="project" value="UniProtKB-UniRule"/>
</dbReference>
<evidence type="ECO:0000256" key="7">
    <source>
        <dbReference type="PROSITE-ProRule" id="PRU00339"/>
    </source>
</evidence>
<dbReference type="Proteomes" id="UP000074294">
    <property type="component" value="Unassembled WGS sequence"/>
</dbReference>
<dbReference type="InterPro" id="IPR011990">
    <property type="entry name" value="TPR-like_helical_dom_sf"/>
</dbReference>
<evidence type="ECO:0000256" key="6">
    <source>
        <dbReference type="HAMAP-Rule" id="MF_00588"/>
    </source>
</evidence>
<dbReference type="PANTHER" id="PTHR11659">
    <property type="entry name" value="GLUTAMYL-TRNA GLN AMIDOTRANSFERASE SUBUNIT B MITOCHONDRIAL AND PROKARYOTIC PET112-RELATED"/>
    <property type="match status" value="1"/>
</dbReference>
<dbReference type="InterPro" id="IPR006075">
    <property type="entry name" value="Asn/Gln-tRNA_Trfase_suB/E_cat"/>
</dbReference>
<sequence>MDVMKSGTDYERIGLRVGFEIHQELDTHKLFCRCPSRLRDEVPDLQVRRKLRPTQSELGEVDRAALAEAIKGKAFSYQVYFDSVCLVELDEEPPHPVNEEALDVALQVALLLNAKPVDEVHVMRKTVIDGSNTCGFQRTMLVATDGSLEVNGRRINIPTICLEEDAARKVGENAEVVHYRLDRLGIPLIEIATGPDFSDPETPAKAALYLGQLLRATGKVKRGIGTIRQDINISVAQGARQEIKGVQELGLISTVIEREVQRQLALLEIRDELRRRGAGPVEKNLIDATEIFSKTSSRVIQKALASGGLVLALKLAKFAGLLGREIQPGRRFGTELSDRAKIYGGVGGLFHTDELPGYGITAEEVDRLRQRLGAGEMDAVVLVADVKERATAALEAVLQRANEALVGVPEETRRALEDGNTEFMRPLPGASRMYPETDIPPIPITAARIRRIRSRLPETPEKICARLVESYHLSQELAERLSLSENLKIFEELVASTGADPTLIAATLEGTIISLRREGVKVELITSEVLRDLFSSVAKGDLAKAMEDLSRAVSLEPGAAYTYVLRGDLYWEMGDLESARRDYAKALELSPEYHEALKRKRRLEDKGTGHDRKA</sequence>
<evidence type="ECO:0000256" key="2">
    <source>
        <dbReference type="ARBA" id="ARBA00022741"/>
    </source>
</evidence>
<dbReference type="GO" id="GO:0005524">
    <property type="term" value="F:ATP binding"/>
    <property type="evidence" value="ECO:0007669"/>
    <property type="project" value="UniProtKB-KW"/>
</dbReference>
<keyword evidence="2 6" id="KW-0547">Nucleotide-binding</keyword>
<dbReference type="SUPFAM" id="SSF48452">
    <property type="entry name" value="TPR-like"/>
    <property type="match status" value="1"/>
</dbReference>
<dbReference type="InterPro" id="IPR017958">
    <property type="entry name" value="Gln-tRNA_amidoTrfase_suB_CS"/>
</dbReference>
<keyword evidence="1 6" id="KW-0436">Ligase</keyword>
<organism evidence="10 11">
    <name type="scientific">Hadarchaeum yellowstonense</name>
    <dbReference type="NCBI Taxonomy" id="1776334"/>
    <lineage>
        <taxon>Archaea</taxon>
        <taxon>Methanobacteriati</taxon>
        <taxon>Candidatus Hadarchaeota</taxon>
        <taxon>Candidatus Hadarchaeia</taxon>
        <taxon>Candidatus Hadarchaeales</taxon>
        <taxon>Candidatus Hadarchaeaceae</taxon>
        <taxon>Candidatus Hadarchaeum</taxon>
    </lineage>
</organism>
<reference evidence="10 11" key="1">
    <citation type="journal article" date="2016" name="Nat. Microbiol.">
        <title>Genomic inference of the metabolism of cosmopolitan subsurface Archaea, Hadesarchaea.</title>
        <authorList>
            <person name="Baker B.J."/>
            <person name="Saw J.H."/>
            <person name="Lind A.E."/>
            <person name="Lazar C.S."/>
            <person name="Hinrichs K.-U."/>
            <person name="Teske A.P."/>
            <person name="Ettema T.J."/>
        </authorList>
    </citation>
    <scope>NUCLEOTIDE SEQUENCE [LARGE SCALE GENOMIC DNA]</scope>
</reference>
<dbReference type="Gene3D" id="1.25.40.10">
    <property type="entry name" value="Tetratricopeptide repeat domain"/>
    <property type="match status" value="1"/>
</dbReference>
<keyword evidence="3 6" id="KW-0067">ATP-binding</keyword>
<dbReference type="InterPro" id="IPR014746">
    <property type="entry name" value="Gln_synth/guanido_kin_cat_dom"/>
</dbReference>
<evidence type="ECO:0000256" key="4">
    <source>
        <dbReference type="ARBA" id="ARBA00022917"/>
    </source>
</evidence>
<dbReference type="FunFam" id="3.30.1360.30:FF:000003">
    <property type="entry name" value="Glutamyl-tRNA(Gln) amidotransferase subunit E"/>
    <property type="match status" value="1"/>
</dbReference>
<protein>
    <recommendedName>
        <fullName evidence="6">Glutamyl-tRNA(Gln) amidotransferase subunit E</fullName>
        <shortName evidence="6">Glu-ADT subunit E</shortName>
        <ecNumber evidence="6">6.3.5.-</ecNumber>
    </recommendedName>
</protein>
<dbReference type="GO" id="GO:0005737">
    <property type="term" value="C:cytoplasm"/>
    <property type="evidence" value="ECO:0007669"/>
    <property type="project" value="InterPro"/>
</dbReference>
<evidence type="ECO:0000256" key="3">
    <source>
        <dbReference type="ARBA" id="ARBA00022840"/>
    </source>
</evidence>
<evidence type="ECO:0000313" key="10">
    <source>
        <dbReference type="EMBL" id="KUO41326.1"/>
    </source>
</evidence>